<organism evidence="7">
    <name type="scientific">Tribolium castaneum</name>
    <name type="common">Red flour beetle</name>
    <dbReference type="NCBI Taxonomy" id="7070"/>
    <lineage>
        <taxon>Eukaryota</taxon>
        <taxon>Metazoa</taxon>
        <taxon>Ecdysozoa</taxon>
        <taxon>Arthropoda</taxon>
        <taxon>Hexapoda</taxon>
        <taxon>Insecta</taxon>
        <taxon>Pterygota</taxon>
        <taxon>Neoptera</taxon>
        <taxon>Endopterygota</taxon>
        <taxon>Coleoptera</taxon>
        <taxon>Polyphaga</taxon>
        <taxon>Cucujiformia</taxon>
        <taxon>Tenebrionidae</taxon>
        <taxon>Tenebrionidae incertae sedis</taxon>
        <taxon>Tribolium</taxon>
    </lineage>
</organism>
<comment type="similarity">
    <text evidence="2">Belongs to the timeless family.</text>
</comment>
<dbReference type="EMBL" id="EF174306">
    <property type="protein sequence ID" value="ABO86540.1"/>
    <property type="molecule type" value="mRNA"/>
</dbReference>
<dbReference type="GeneID" id="657878"/>
<dbReference type="OrthoDB" id="6429365at2759"/>
<feature type="region of interest" description="Disordered" evidence="4">
    <location>
        <begin position="249"/>
        <end position="399"/>
    </location>
</feature>
<reference evidence="7" key="1">
    <citation type="submission" date="2006-12" db="EMBL/GenBank/DDBJ databases">
        <authorList>
            <person name="Zhu H."/>
            <person name="Reppert S.M."/>
        </authorList>
    </citation>
    <scope>NUCLEOTIDE SEQUENCE</scope>
</reference>
<evidence type="ECO:0000256" key="4">
    <source>
        <dbReference type="SAM" id="MobiDB-lite"/>
    </source>
</evidence>
<feature type="compositionally biased region" description="Low complexity" evidence="4">
    <location>
        <begin position="265"/>
        <end position="280"/>
    </location>
</feature>
<dbReference type="InterPro" id="IPR006906">
    <property type="entry name" value="Timeless_N"/>
</dbReference>
<evidence type="ECO:0000259" key="6">
    <source>
        <dbReference type="Pfam" id="PF05029"/>
    </source>
</evidence>
<evidence type="ECO:0000256" key="2">
    <source>
        <dbReference type="ARBA" id="ARBA00008174"/>
    </source>
</evidence>
<dbReference type="PANTHER" id="PTHR22940:SF5">
    <property type="entry name" value="PROTEIN TIMELESS"/>
    <property type="match status" value="1"/>
</dbReference>
<dbReference type="HOGENOM" id="CLU_007646_0_0_1"/>
<dbReference type="GO" id="GO:0048511">
    <property type="term" value="P:rhythmic process"/>
    <property type="evidence" value="ECO:0007669"/>
    <property type="project" value="UniProtKB-KW"/>
</dbReference>
<evidence type="ECO:0000259" key="5">
    <source>
        <dbReference type="Pfam" id="PF04821"/>
    </source>
</evidence>
<evidence type="ECO:0000256" key="1">
    <source>
        <dbReference type="ARBA" id="ARBA00004123"/>
    </source>
</evidence>
<feature type="compositionally biased region" description="Basic and acidic residues" evidence="4">
    <location>
        <begin position="331"/>
        <end position="346"/>
    </location>
</feature>
<dbReference type="Pfam" id="PF04821">
    <property type="entry name" value="TIMELESS"/>
    <property type="match status" value="1"/>
</dbReference>
<proteinExistence type="evidence at transcript level"/>
<dbReference type="KEGG" id="tca:657878"/>
<sequence length="1107" mass="127172">MAHIHNMFASICVRNGDTLTISDDCYEILQEILRELLTEDSTLRTYRRAIGFGQNIKKDLLPLLTYLKDDAKESTRIIDTIIKILVNLTIPIEYLLPLEAMSQTDVGRHTIFELTKLLTSSKEAFTDSRSTKLIMDHVKFIVESDLEMNLEYCNSINNCLLLLRNILHVPEVKSVQNNALTHSSMQNQIIWNLFTQSIDKVIIYLISCPQKMYWGVTMVQLIALLYKDQHVGTLQKLLNLWLEASLSESSEDNESNTSPPEQGSDDSSPIITSDPTSDSSDGGGGKRNKTLNSTNLERNKKTLMMRGKSTETETSTSSGVSTAHTSIDSADSPKNDKAPLKNKRECPSSQSEDFGYVTQVENQESISTSSNEEDQPQLKPVHQKPHTFQKSRYNTGKSRAATALDKKELRRKKLVKRSKTNTINMKGLLHHLPTDEDIANILKEFTVDFLLKGYGILVQDLHSQFLTNIHLQIDTSHFFWLVTYFLKFATQLELDLEHVSPVLSHEILSYLVFQGVWIYEELEMSGKIPDFDLKPCLRRLHLVVTAIREFLQAVETYQKMIHLSEDDRLALLKLQNQITEMEDLRSLFLLLLRQYNPNIQSRQYLQDLILTNHNYLLFLDSATKERRSFNMMEHLKQFATVEIMRQYGLLLESFKENGEFVNNCIFTMMHHIGGDLEHVATLFQPSILKTFSLIWETDYEICDDWSDLIEYIIHKFINSPRSNSDLNSSETCHKLVVDEAEWTEEEKDNLLGYYNQSQFSNDTIANITKKYEKCGVRQKTQLSIIRQLLEQNIINESQYNDFIKVKQQPDRLKETKNIIPNQMDFEETPTDEGIRILREYLCKDNKTKFVLWLQKVLINTCYVKLALANPGEFNNDKALGQPVIYYFALLNLPIPVVPWTVDQTAILKYQSFVLLLHKLGFYLPIDTGKIFVTIPNFWNAEHVFSMAQQLGPIDPAKLNFDVAIFKGRNRRELFKREITDITNSIQTGKFSMNDSKQTPTMVRYTPLPNSTEWFQNDNFQSRVLPIADFEVPINSAHPLSITIPGLEELTCDLPPPELSIVDNHVINANMECSPIHSACETASIASDLTRMCVSDEEEKTILVIEQK</sequence>
<evidence type="ECO:0000313" key="7">
    <source>
        <dbReference type="EMBL" id="ABO86540.1"/>
    </source>
</evidence>
<feature type="compositionally biased region" description="Polar residues" evidence="4">
    <location>
        <begin position="359"/>
        <end position="370"/>
    </location>
</feature>
<protein>
    <submittedName>
        <fullName evidence="7">TIMELESS isoform A</fullName>
    </submittedName>
</protein>
<dbReference type="Pfam" id="PF05029">
    <property type="entry name" value="TIMELESS_C"/>
    <property type="match status" value="1"/>
</dbReference>
<dbReference type="PANTHER" id="PTHR22940">
    <property type="entry name" value="TIMEOUT/TIMELESS-2"/>
    <property type="match status" value="1"/>
</dbReference>
<feature type="domain" description="Timeless N-terminal" evidence="5">
    <location>
        <begin position="21"/>
        <end position="275"/>
    </location>
</feature>
<feature type="domain" description="Timeless C-terminal" evidence="6">
    <location>
        <begin position="838"/>
        <end position="942"/>
    </location>
</feature>
<dbReference type="RefSeq" id="NP_001106934.1">
    <property type="nucleotide sequence ID" value="NM_001113463.1"/>
</dbReference>
<comment type="subcellular location">
    <subcellularLocation>
        <location evidence="1">Nucleus</location>
    </subcellularLocation>
</comment>
<dbReference type="InterPro" id="IPR044998">
    <property type="entry name" value="Timeless"/>
</dbReference>
<dbReference type="AlphaFoldDB" id="A9XCF3"/>
<accession>A9XCF3</accession>
<evidence type="ECO:0000256" key="3">
    <source>
        <dbReference type="ARBA" id="ARBA00023242"/>
    </source>
</evidence>
<dbReference type="GO" id="GO:0005634">
    <property type="term" value="C:nucleus"/>
    <property type="evidence" value="ECO:0007669"/>
    <property type="project" value="UniProtKB-SubCell"/>
</dbReference>
<name>A9XCF3_TRICA</name>
<feature type="compositionally biased region" description="Low complexity" evidence="4">
    <location>
        <begin position="312"/>
        <end position="322"/>
    </location>
</feature>
<dbReference type="CTD" id="107698"/>
<keyword evidence="3" id="KW-0539">Nucleus</keyword>
<dbReference type="InterPro" id="IPR007725">
    <property type="entry name" value="TIMELESS_C"/>
</dbReference>